<reference evidence="2" key="1">
    <citation type="journal article" date="2023" name="Science">
        <title>Genome structures resolve the early diversification of teleost fishes.</title>
        <authorList>
            <person name="Parey E."/>
            <person name="Louis A."/>
            <person name="Montfort J."/>
            <person name="Bouchez O."/>
            <person name="Roques C."/>
            <person name="Iampietro C."/>
            <person name="Lluch J."/>
            <person name="Castinel A."/>
            <person name="Donnadieu C."/>
            <person name="Desvignes T."/>
            <person name="Floi Bucao C."/>
            <person name="Jouanno E."/>
            <person name="Wen M."/>
            <person name="Mejri S."/>
            <person name="Dirks R."/>
            <person name="Jansen H."/>
            <person name="Henkel C."/>
            <person name="Chen W.J."/>
            <person name="Zahm M."/>
            <person name="Cabau C."/>
            <person name="Klopp C."/>
            <person name="Thompson A.W."/>
            <person name="Robinson-Rechavi M."/>
            <person name="Braasch I."/>
            <person name="Lecointre G."/>
            <person name="Bobe J."/>
            <person name="Postlethwait J.H."/>
            <person name="Berthelot C."/>
            <person name="Roest Crollius H."/>
            <person name="Guiguen Y."/>
        </authorList>
    </citation>
    <scope>NUCLEOTIDE SEQUENCE</scope>
    <source>
        <strain evidence="2">WJC10195</strain>
    </source>
</reference>
<evidence type="ECO:0000313" key="2">
    <source>
        <dbReference type="EMBL" id="KAJ8341600.1"/>
    </source>
</evidence>
<evidence type="ECO:0000313" key="3">
    <source>
        <dbReference type="Proteomes" id="UP001152622"/>
    </source>
</evidence>
<accession>A0A9Q1EMJ5</accession>
<feature type="region of interest" description="Disordered" evidence="1">
    <location>
        <begin position="1"/>
        <end position="36"/>
    </location>
</feature>
<sequence>MPLLGHPLAHHSGTSSGGAARLGLPASAQQSRLNPHDSAITQQSPFCWGFSAVLTVTIHPLLFSHSLHVK</sequence>
<name>A0A9Q1EMJ5_SYNKA</name>
<feature type="compositionally biased region" description="Polar residues" evidence="1">
    <location>
        <begin position="27"/>
        <end position="36"/>
    </location>
</feature>
<proteinExistence type="predicted"/>
<protein>
    <submittedName>
        <fullName evidence="2">Uncharacterized protein</fullName>
    </submittedName>
</protein>
<comment type="caution">
    <text evidence="2">The sequence shown here is derived from an EMBL/GenBank/DDBJ whole genome shotgun (WGS) entry which is preliminary data.</text>
</comment>
<dbReference type="AlphaFoldDB" id="A0A9Q1EMJ5"/>
<keyword evidence="3" id="KW-1185">Reference proteome</keyword>
<dbReference type="Proteomes" id="UP001152622">
    <property type="component" value="Chromosome 15"/>
</dbReference>
<organism evidence="2 3">
    <name type="scientific">Synaphobranchus kaupii</name>
    <name type="common">Kaup's arrowtooth eel</name>
    <dbReference type="NCBI Taxonomy" id="118154"/>
    <lineage>
        <taxon>Eukaryota</taxon>
        <taxon>Metazoa</taxon>
        <taxon>Chordata</taxon>
        <taxon>Craniata</taxon>
        <taxon>Vertebrata</taxon>
        <taxon>Euteleostomi</taxon>
        <taxon>Actinopterygii</taxon>
        <taxon>Neopterygii</taxon>
        <taxon>Teleostei</taxon>
        <taxon>Anguilliformes</taxon>
        <taxon>Synaphobranchidae</taxon>
        <taxon>Synaphobranchus</taxon>
    </lineage>
</organism>
<dbReference type="EMBL" id="JAINUF010000015">
    <property type="protein sequence ID" value="KAJ8341600.1"/>
    <property type="molecule type" value="Genomic_DNA"/>
</dbReference>
<gene>
    <name evidence="2" type="ORF">SKAU_G00338910</name>
</gene>
<evidence type="ECO:0000256" key="1">
    <source>
        <dbReference type="SAM" id="MobiDB-lite"/>
    </source>
</evidence>